<name>A0A7R8UFP7_HERIL</name>
<reference evidence="2 3" key="1">
    <citation type="submission" date="2020-11" db="EMBL/GenBank/DDBJ databases">
        <authorList>
            <person name="Wallbank WR R."/>
            <person name="Pardo Diaz C."/>
            <person name="Kozak K."/>
            <person name="Martin S."/>
            <person name="Jiggins C."/>
            <person name="Moest M."/>
            <person name="Warren A I."/>
            <person name="Generalovic N T."/>
            <person name="Byers J.R.P. K."/>
            <person name="Montejo-Kovacevich G."/>
            <person name="Yen C E."/>
        </authorList>
    </citation>
    <scope>NUCLEOTIDE SEQUENCE [LARGE SCALE GENOMIC DNA]</scope>
</reference>
<evidence type="ECO:0000313" key="2">
    <source>
        <dbReference type="EMBL" id="CAD7079722.1"/>
    </source>
</evidence>
<feature type="compositionally biased region" description="Polar residues" evidence="1">
    <location>
        <begin position="388"/>
        <end position="400"/>
    </location>
</feature>
<dbReference type="EMBL" id="LR899009">
    <property type="protein sequence ID" value="CAD7079722.1"/>
    <property type="molecule type" value="Genomic_DNA"/>
</dbReference>
<accession>A0A7R8UFP7</accession>
<protein>
    <submittedName>
        <fullName evidence="2">Uncharacterized protein</fullName>
    </submittedName>
</protein>
<dbReference type="AlphaFoldDB" id="A0A7R8UFP7"/>
<evidence type="ECO:0000313" key="3">
    <source>
        <dbReference type="Proteomes" id="UP000594454"/>
    </source>
</evidence>
<sequence>MKKRTRSTSRNRERPNCACRTAGECANTNFLSNLTNISSIRRLISGSRNSGGSIAPGETSRPNTPIYSEKLAREPQSMQHTVASYTASTGRNRSMGTGYHSAATYPVASTNVPPSATQKGDRASAGGGTNYGLNDDELIQFVEELSEQTCILRNQLIQMIGRHQKDTCNCSEHCMCDTIGGEANNCNCKYAIGRQCPQPDIQSDLYLTLKYPSGTQQTVRRRTESDLYITQQPSRPYYPPSVPSTPKYSYVPPPKYQESVVVEKIPPPPPPVQVKSQPPSQPPPPSHPPPPPPSQPQLPPKVSTVVIKERKSGGNEAKKECDRICVSKSFIQKMNKIQQDIVDLKVDISQLNECQCPRFKQQVGNPKELSSQLNKKVSEIEEALSSISHVQPTLYQSQHNTKSETRNADNAPKKS</sequence>
<gene>
    <name evidence="2" type="ORF">HERILL_LOCUS2924</name>
</gene>
<keyword evidence="3" id="KW-1185">Reference proteome</keyword>
<dbReference type="Proteomes" id="UP000594454">
    <property type="component" value="Chromosome 1"/>
</dbReference>
<proteinExistence type="predicted"/>
<organism evidence="2 3">
    <name type="scientific">Hermetia illucens</name>
    <name type="common">Black soldier fly</name>
    <dbReference type="NCBI Taxonomy" id="343691"/>
    <lineage>
        <taxon>Eukaryota</taxon>
        <taxon>Metazoa</taxon>
        <taxon>Ecdysozoa</taxon>
        <taxon>Arthropoda</taxon>
        <taxon>Hexapoda</taxon>
        <taxon>Insecta</taxon>
        <taxon>Pterygota</taxon>
        <taxon>Neoptera</taxon>
        <taxon>Endopterygota</taxon>
        <taxon>Diptera</taxon>
        <taxon>Brachycera</taxon>
        <taxon>Stratiomyomorpha</taxon>
        <taxon>Stratiomyidae</taxon>
        <taxon>Hermetiinae</taxon>
        <taxon>Hermetia</taxon>
    </lineage>
</organism>
<evidence type="ECO:0000256" key="1">
    <source>
        <dbReference type="SAM" id="MobiDB-lite"/>
    </source>
</evidence>
<dbReference type="InParanoid" id="A0A7R8UFP7"/>
<feature type="compositionally biased region" description="Pro residues" evidence="1">
    <location>
        <begin position="279"/>
        <end position="299"/>
    </location>
</feature>
<feature type="region of interest" description="Disordered" evidence="1">
    <location>
        <begin position="216"/>
        <end position="301"/>
    </location>
</feature>
<feature type="region of interest" description="Disordered" evidence="1">
    <location>
        <begin position="388"/>
        <end position="415"/>
    </location>
</feature>